<name>A0AAJ1EXC2_9ACTO</name>
<proteinExistence type="predicted"/>
<reference evidence="4" key="1">
    <citation type="submission" date="2022-01" db="EMBL/GenBank/DDBJ databases">
        <title>Collection of gut derived symbiotic bacterial strains cultured from healthy donors.</title>
        <authorList>
            <person name="Lin H."/>
            <person name="Kohout C."/>
            <person name="Waligurski E."/>
            <person name="Pamer E.G."/>
        </authorList>
    </citation>
    <scope>NUCLEOTIDE SEQUENCE</scope>
    <source>
        <strain evidence="4">DFI.7.46</strain>
    </source>
</reference>
<dbReference type="InterPro" id="IPR018910">
    <property type="entry name" value="LpqB_C"/>
</dbReference>
<dbReference type="EMBL" id="JAKNHJ010000002">
    <property type="protein sequence ID" value="MCG4617076.1"/>
    <property type="molecule type" value="Genomic_DNA"/>
</dbReference>
<dbReference type="Proteomes" id="UP001200537">
    <property type="component" value="Unassembled WGS sequence"/>
</dbReference>
<organism evidence="4 5">
    <name type="scientific">Varibaculum cambriense</name>
    <dbReference type="NCBI Taxonomy" id="184870"/>
    <lineage>
        <taxon>Bacteria</taxon>
        <taxon>Bacillati</taxon>
        <taxon>Actinomycetota</taxon>
        <taxon>Actinomycetes</taxon>
        <taxon>Actinomycetales</taxon>
        <taxon>Actinomycetaceae</taxon>
        <taxon>Varibaculum</taxon>
    </lineage>
</organism>
<feature type="domain" description="Lipoprotein LpqB N-terminal" evidence="3">
    <location>
        <begin position="92"/>
        <end position="211"/>
    </location>
</feature>
<dbReference type="AlphaFoldDB" id="A0AAJ1EXC2"/>
<evidence type="ECO:0000259" key="2">
    <source>
        <dbReference type="Pfam" id="PF10647"/>
    </source>
</evidence>
<protein>
    <submittedName>
        <fullName evidence="4">LpqB family beta-propeller domain-containing protein</fullName>
    </submittedName>
</protein>
<dbReference type="Pfam" id="PF10646">
    <property type="entry name" value="Germane"/>
    <property type="match status" value="1"/>
</dbReference>
<sequence length="594" mass="64967">MNWFSRELRHWEKQLLRRWRKDLPASLRKSAASSKTLRNGKISGRKRLRLGILCTCLAFTLAACASLPDAGPVHEGEVNPDSRNPLAQLATGPIDGSTPEKLLADFQQACAAGTYDDYGIAKQFLTSGTRRSWQPKTQVTVLKPKTELKIVFADGSKLATGSGQPVLRVNKVGMRQSFRQEETVKYELTKEGGQWRISSLPDGVVLTNTAFKNAYSKRNVYYWSSDHRFLIPDPRWVPRKNIAQYLLTALFSAPTIDLEGAVSATEPITKIPSNLVTMQGRKAMVELPDTLRLRSETEMARIYQQVNATLLGIAGIDEVTVSQNGKALPDPAEQSAPVKKQMMLGVKNGAVIEESDTRSGVFTTAQDLGGEITWPTPGPVGTDFQVAIRGGKELVRLQRGKAPQVLYRGENLRVPQVDPWGWAWTGDASKPGDMVAVNSHFQVARVKISEGENWKIPFFALSAPGVRGLILWQVGYSFQGRMATVIRAEDGTPTQIKVGKLGTDILSEVASAAWIDSGQVAVLQSGGNPKIQVLAVNSYDETFEAAPKSQYLVPNPSNGNVQVVNELGTRLGHIQQSWRVLGNGVSYPAFAASS</sequence>
<comment type="caution">
    <text evidence="4">The sequence shown here is derived from an EMBL/GenBank/DDBJ whole genome shotgun (WGS) entry which is preliminary data.</text>
</comment>
<dbReference type="RefSeq" id="WP_238127472.1">
    <property type="nucleotide sequence ID" value="NZ_JAGZVZ010000004.1"/>
</dbReference>
<evidence type="ECO:0000259" key="3">
    <source>
        <dbReference type="Pfam" id="PF25976"/>
    </source>
</evidence>
<dbReference type="Pfam" id="PF25976">
    <property type="entry name" value="LpqB_N"/>
    <property type="match status" value="1"/>
</dbReference>
<accession>A0AAJ1EXC2</accession>
<gene>
    <name evidence="4" type="ORF">L0M99_01010</name>
</gene>
<evidence type="ECO:0000259" key="1">
    <source>
        <dbReference type="Pfam" id="PF10646"/>
    </source>
</evidence>
<dbReference type="InterPro" id="IPR059026">
    <property type="entry name" value="LpqB_N"/>
</dbReference>
<evidence type="ECO:0000313" key="4">
    <source>
        <dbReference type="EMBL" id="MCG4617076.1"/>
    </source>
</evidence>
<dbReference type="Pfam" id="PF10647">
    <property type="entry name" value="Gmad1"/>
    <property type="match status" value="1"/>
</dbReference>
<evidence type="ECO:0000313" key="5">
    <source>
        <dbReference type="Proteomes" id="UP001200537"/>
    </source>
</evidence>
<feature type="domain" description="GerMN" evidence="1">
    <location>
        <begin position="220"/>
        <end position="328"/>
    </location>
</feature>
<feature type="domain" description="Lipoprotein LpqB C-terminal" evidence="2">
    <location>
        <begin position="388"/>
        <end position="564"/>
    </location>
</feature>
<dbReference type="InterPro" id="IPR019606">
    <property type="entry name" value="GerMN"/>
</dbReference>